<protein>
    <submittedName>
        <fullName evidence="1">Uncharacterized protein</fullName>
    </submittedName>
</protein>
<keyword evidence="2" id="KW-1185">Reference proteome</keyword>
<reference evidence="1" key="1">
    <citation type="submission" date="2023-03" db="EMBL/GenBank/DDBJ databases">
        <title>Massive genome expansion in bonnet fungi (Mycena s.s.) driven by repeated elements and novel gene families across ecological guilds.</title>
        <authorList>
            <consortium name="Lawrence Berkeley National Laboratory"/>
            <person name="Harder C.B."/>
            <person name="Miyauchi S."/>
            <person name="Viragh M."/>
            <person name="Kuo A."/>
            <person name="Thoen E."/>
            <person name="Andreopoulos B."/>
            <person name="Lu D."/>
            <person name="Skrede I."/>
            <person name="Drula E."/>
            <person name="Henrissat B."/>
            <person name="Morin E."/>
            <person name="Kohler A."/>
            <person name="Barry K."/>
            <person name="LaButti K."/>
            <person name="Morin E."/>
            <person name="Salamov A."/>
            <person name="Lipzen A."/>
            <person name="Mereny Z."/>
            <person name="Hegedus B."/>
            <person name="Baldrian P."/>
            <person name="Stursova M."/>
            <person name="Weitz H."/>
            <person name="Taylor A."/>
            <person name="Grigoriev I.V."/>
            <person name="Nagy L.G."/>
            <person name="Martin F."/>
            <person name="Kauserud H."/>
        </authorList>
    </citation>
    <scope>NUCLEOTIDE SEQUENCE</scope>
    <source>
        <strain evidence="1">CBHHK182m</strain>
    </source>
</reference>
<evidence type="ECO:0000313" key="2">
    <source>
        <dbReference type="Proteomes" id="UP001215598"/>
    </source>
</evidence>
<sequence length="252" mass="28519">MKPLRVRITHSILRVVCIPGGVSAHARVRNVRSNTSSWMRRSLSLYPMHAMRCGCLHNVSCPSQRVRPWPRRPFRRRRRFPSCTARLALQRCLYSRAPTYLRGRALPFLRIPNAAPYLPSVLAPCFLPRDTQYPPSLTCSLSTLPPLSTALALDLRVYPSDPALDSKTSPRSRSRSFSRNFRPLVLSAAFALGRRHRSLPFSIRSNLRFGLCARPANAIPPHPESGILHPTSRIHACFLLLASCRAFHRAIR</sequence>
<accession>A0AAD7MQI4</accession>
<proteinExistence type="predicted"/>
<organism evidence="1 2">
    <name type="scientific">Mycena metata</name>
    <dbReference type="NCBI Taxonomy" id="1033252"/>
    <lineage>
        <taxon>Eukaryota</taxon>
        <taxon>Fungi</taxon>
        <taxon>Dikarya</taxon>
        <taxon>Basidiomycota</taxon>
        <taxon>Agaricomycotina</taxon>
        <taxon>Agaricomycetes</taxon>
        <taxon>Agaricomycetidae</taxon>
        <taxon>Agaricales</taxon>
        <taxon>Marasmiineae</taxon>
        <taxon>Mycenaceae</taxon>
        <taxon>Mycena</taxon>
    </lineage>
</organism>
<evidence type="ECO:0000313" key="1">
    <source>
        <dbReference type="EMBL" id="KAJ7728495.1"/>
    </source>
</evidence>
<comment type="caution">
    <text evidence="1">The sequence shown here is derived from an EMBL/GenBank/DDBJ whole genome shotgun (WGS) entry which is preliminary data.</text>
</comment>
<dbReference type="AlphaFoldDB" id="A0AAD7MQI4"/>
<dbReference type="Proteomes" id="UP001215598">
    <property type="component" value="Unassembled WGS sequence"/>
</dbReference>
<gene>
    <name evidence="1" type="ORF">B0H16DRAFT_241909</name>
</gene>
<name>A0AAD7MQI4_9AGAR</name>
<dbReference type="EMBL" id="JARKIB010000172">
    <property type="protein sequence ID" value="KAJ7728495.1"/>
    <property type="molecule type" value="Genomic_DNA"/>
</dbReference>